<proteinExistence type="predicted"/>
<dbReference type="InterPro" id="IPR047740">
    <property type="entry name" value="SMEK_dom"/>
</dbReference>
<evidence type="ECO:0000259" key="1">
    <source>
        <dbReference type="Pfam" id="PF21941"/>
    </source>
</evidence>
<dbReference type="RefSeq" id="WP_071554375.1">
    <property type="nucleotide sequence ID" value="NZ_CP017886.1"/>
</dbReference>
<organism evidence="2 3">
    <name type="scientific">Pseudomonas frederiksbergensis</name>
    <dbReference type="NCBI Taxonomy" id="104087"/>
    <lineage>
        <taxon>Bacteria</taxon>
        <taxon>Pseudomonadati</taxon>
        <taxon>Pseudomonadota</taxon>
        <taxon>Gammaproteobacteria</taxon>
        <taxon>Pseudomonadales</taxon>
        <taxon>Pseudomonadaceae</taxon>
        <taxon>Pseudomonas</taxon>
    </lineage>
</organism>
<sequence length="341" mass="38877">MLTDRHRCTNEISFAFASYTAQVQLLAKETYTDSAKAAEDALIEIVNIAYCCNFENLNAVKKNHPGIDWREPRYGTGLQVSVTDTASKRKESVNAVIRNKIKTSKAIWFLTLTTDRYGNSGEYAGYSMQVITMNDLLRQVCSLPDELFFKAVKKIKEKLGPWFLGKKDDVLIPSYKLSPAPHHDFINYHGLWEHLESKEEVPSAVHEQLKGFLESLCNLPGPVRSVIAKIVLYSPTPNGILKPLEIDKIEFYLHLDESEQELLEGVLNVIERKGHGCVVEKNHELADDGLTISYDLNISLNWRVFEPDMNIYSALKIYYLDVFTKLELYTAFEQADFSQLK</sequence>
<feature type="domain" description="SMEK" evidence="1">
    <location>
        <begin position="12"/>
        <end position="116"/>
    </location>
</feature>
<dbReference type="Pfam" id="PF21941">
    <property type="entry name" value="SMEK_N"/>
    <property type="match status" value="1"/>
</dbReference>
<name>A0A1J0EQV5_9PSED</name>
<evidence type="ECO:0000313" key="2">
    <source>
        <dbReference type="EMBL" id="APC18319.1"/>
    </source>
</evidence>
<dbReference type="AlphaFoldDB" id="A0A1J0EQV5"/>
<dbReference type="GeneID" id="46911013"/>
<dbReference type="EMBL" id="CP017886">
    <property type="protein sequence ID" value="APC18319.1"/>
    <property type="molecule type" value="Genomic_DNA"/>
</dbReference>
<gene>
    <name evidence="2" type="ORF">BLL42_22295</name>
</gene>
<evidence type="ECO:0000313" key="3">
    <source>
        <dbReference type="Proteomes" id="UP000182567"/>
    </source>
</evidence>
<dbReference type="NCBIfam" id="NF033859">
    <property type="entry name" value="SMEK_N"/>
    <property type="match status" value="1"/>
</dbReference>
<reference evidence="3" key="1">
    <citation type="submission" date="2016-10" db="EMBL/GenBank/DDBJ databases">
        <title>Pseudomonas frederiksbergensis ERGS4:02 complete genome.</title>
        <authorList>
            <person name="Kumar R."/>
            <person name="Acharya V."/>
            <person name="Singh D."/>
        </authorList>
    </citation>
    <scope>NUCLEOTIDE SEQUENCE [LARGE SCALE GENOMIC DNA]</scope>
    <source>
        <strain evidence="3">ERGS4:02</strain>
    </source>
</reference>
<dbReference type="Proteomes" id="UP000182567">
    <property type="component" value="Chromosome"/>
</dbReference>
<accession>A0A1J0EQV5</accession>
<protein>
    <recommendedName>
        <fullName evidence="1">SMEK domain-containing protein</fullName>
    </recommendedName>
</protein>